<evidence type="ECO:0000256" key="1">
    <source>
        <dbReference type="SAM" id="MobiDB-lite"/>
    </source>
</evidence>
<evidence type="ECO:0000313" key="3">
    <source>
        <dbReference type="Proteomes" id="UP000730482"/>
    </source>
</evidence>
<accession>A0ABS5KQ42</accession>
<dbReference type="Pfam" id="PF02575">
    <property type="entry name" value="YbaB_DNA_bd"/>
    <property type="match status" value="1"/>
</dbReference>
<dbReference type="InterPro" id="IPR004401">
    <property type="entry name" value="YbaB/EbfC"/>
</dbReference>
<organism evidence="2 3">
    <name type="scientific">Catenulispora pinistramenti</name>
    <dbReference type="NCBI Taxonomy" id="2705254"/>
    <lineage>
        <taxon>Bacteria</taxon>
        <taxon>Bacillati</taxon>
        <taxon>Actinomycetota</taxon>
        <taxon>Actinomycetes</taxon>
        <taxon>Catenulisporales</taxon>
        <taxon>Catenulisporaceae</taxon>
        <taxon>Catenulispora</taxon>
    </lineage>
</organism>
<reference evidence="2 3" key="1">
    <citation type="submission" date="2020-02" db="EMBL/GenBank/DDBJ databases">
        <title>Acidophilic actinobacteria isolated from forest soil.</title>
        <authorList>
            <person name="Golinska P."/>
        </authorList>
    </citation>
    <scope>NUCLEOTIDE SEQUENCE [LARGE SCALE GENOMIC DNA]</scope>
    <source>
        <strain evidence="2 3">NL8</strain>
    </source>
</reference>
<dbReference type="Proteomes" id="UP000730482">
    <property type="component" value="Unassembled WGS sequence"/>
</dbReference>
<keyword evidence="3" id="KW-1185">Reference proteome</keyword>
<dbReference type="Gene3D" id="3.30.1310.10">
    <property type="entry name" value="Nucleoid-associated protein YbaB-like domain"/>
    <property type="match status" value="1"/>
</dbReference>
<sequence>MATERSNFDDPGRPAADPPQDAIVTRGWFPAIEHVGSAGGGLVKVTVRGGEVTAVLIDQRLVGDGDAEELSELVLTALRLANEAQKMSGMMRETALSTESYPVPNARTS</sequence>
<feature type="compositionally biased region" description="Basic and acidic residues" evidence="1">
    <location>
        <begin position="1"/>
        <end position="12"/>
    </location>
</feature>
<protein>
    <submittedName>
        <fullName evidence="2">YbaB/EbfC family nucleoid-associated protein</fullName>
    </submittedName>
</protein>
<gene>
    <name evidence="2" type="ORF">KGQ19_14995</name>
</gene>
<name>A0ABS5KQ42_9ACTN</name>
<dbReference type="EMBL" id="JAAFYZ010000043">
    <property type="protein sequence ID" value="MBS2548173.1"/>
    <property type="molecule type" value="Genomic_DNA"/>
</dbReference>
<feature type="region of interest" description="Disordered" evidence="1">
    <location>
        <begin position="1"/>
        <end position="21"/>
    </location>
</feature>
<evidence type="ECO:0000313" key="2">
    <source>
        <dbReference type="EMBL" id="MBS2548173.1"/>
    </source>
</evidence>
<dbReference type="SUPFAM" id="SSF82607">
    <property type="entry name" value="YbaB-like"/>
    <property type="match status" value="1"/>
</dbReference>
<proteinExistence type="predicted"/>
<comment type="caution">
    <text evidence="2">The sequence shown here is derived from an EMBL/GenBank/DDBJ whole genome shotgun (WGS) entry which is preliminary data.</text>
</comment>
<dbReference type="RefSeq" id="WP_212009748.1">
    <property type="nucleotide sequence ID" value="NZ_JAAFYZ010000043.1"/>
</dbReference>
<dbReference type="InterPro" id="IPR036894">
    <property type="entry name" value="YbaB-like_sf"/>
</dbReference>